<feature type="region of interest" description="Disordered" evidence="1">
    <location>
        <begin position="74"/>
        <end position="94"/>
    </location>
</feature>
<gene>
    <name evidence="3" type="ORF">IWX90DRAFT_422332</name>
</gene>
<organism evidence="3 4">
    <name type="scientific">Phyllosticta citrichinensis</name>
    <dbReference type="NCBI Taxonomy" id="1130410"/>
    <lineage>
        <taxon>Eukaryota</taxon>
        <taxon>Fungi</taxon>
        <taxon>Dikarya</taxon>
        <taxon>Ascomycota</taxon>
        <taxon>Pezizomycotina</taxon>
        <taxon>Dothideomycetes</taxon>
        <taxon>Dothideomycetes incertae sedis</taxon>
        <taxon>Botryosphaeriales</taxon>
        <taxon>Phyllostictaceae</taxon>
        <taxon>Phyllosticta</taxon>
    </lineage>
</organism>
<reference evidence="3 4" key="1">
    <citation type="journal article" date="2022" name="G3 (Bethesda)">
        <title>Enemy or ally: a genomic approach to elucidate the lifestyle of Phyllosticta citrichinaensis.</title>
        <authorList>
            <person name="Buijs V.A."/>
            <person name="Groenewald J.Z."/>
            <person name="Haridas S."/>
            <person name="LaButti K.M."/>
            <person name="Lipzen A."/>
            <person name="Martin F.M."/>
            <person name="Barry K."/>
            <person name="Grigoriev I.V."/>
            <person name="Crous P.W."/>
            <person name="Seidl M.F."/>
        </authorList>
    </citation>
    <scope>NUCLEOTIDE SEQUENCE [LARGE SCALE GENOMIC DNA]</scope>
    <source>
        <strain evidence="3 4">CBS 129764</strain>
    </source>
</reference>
<accession>A0ABR1Y8A0</accession>
<keyword evidence="2" id="KW-0732">Signal</keyword>
<dbReference type="EMBL" id="JBBWUH010000001">
    <property type="protein sequence ID" value="KAK8177944.1"/>
    <property type="molecule type" value="Genomic_DNA"/>
</dbReference>
<comment type="caution">
    <text evidence="3">The sequence shown here is derived from an EMBL/GenBank/DDBJ whole genome shotgun (WGS) entry which is preliminary data.</text>
</comment>
<feature type="chain" id="PRO_5047048964" evidence="2">
    <location>
        <begin position="22"/>
        <end position="151"/>
    </location>
</feature>
<protein>
    <submittedName>
        <fullName evidence="3">Uncharacterized protein</fullName>
    </submittedName>
</protein>
<evidence type="ECO:0000313" key="3">
    <source>
        <dbReference type="EMBL" id="KAK8177944.1"/>
    </source>
</evidence>
<keyword evidence="4" id="KW-1185">Reference proteome</keyword>
<feature type="signal peptide" evidence="2">
    <location>
        <begin position="1"/>
        <end position="21"/>
    </location>
</feature>
<evidence type="ECO:0000256" key="2">
    <source>
        <dbReference type="SAM" id="SignalP"/>
    </source>
</evidence>
<sequence>MLSGSTLVSVLTSISLHAALSFCKKKNRPLRYSSIRPPDATSARIHPGCHQNLNRRRHLHSRLSIVLTRSFPLPPESPASPPLRPSSSRVRQPVATRRSMLPLSPHRPTHLLPLLTIPFWPMCRLRVATTPQTDFRTCPFHMPQSLRRLEL</sequence>
<feature type="compositionally biased region" description="Pro residues" evidence="1">
    <location>
        <begin position="74"/>
        <end position="84"/>
    </location>
</feature>
<evidence type="ECO:0000256" key="1">
    <source>
        <dbReference type="SAM" id="MobiDB-lite"/>
    </source>
</evidence>
<name>A0ABR1Y8A0_9PEZI</name>
<proteinExistence type="predicted"/>
<evidence type="ECO:0000313" key="4">
    <source>
        <dbReference type="Proteomes" id="UP001456524"/>
    </source>
</evidence>
<dbReference type="Proteomes" id="UP001456524">
    <property type="component" value="Unassembled WGS sequence"/>
</dbReference>